<dbReference type="EMBL" id="RXLR01000030">
    <property type="protein sequence ID" value="TDH17745.1"/>
    <property type="molecule type" value="Genomic_DNA"/>
</dbReference>
<reference evidence="2 3" key="1">
    <citation type="journal article" date="2019" name="Sci. Rep.">
        <title>Extended insight into the Mycobacterium chelonae-abscessus complex through whole genome sequencing of Mycobacterium salmoniphilum outbreak and Mycobacterium salmoniphilum-like strains.</title>
        <authorList>
            <person name="Behra P.R.K."/>
            <person name="Das S."/>
            <person name="Pettersson B.M.F."/>
            <person name="Shirreff L."/>
            <person name="DuCote T."/>
            <person name="Jacobsson K.G."/>
            <person name="Ennis D.G."/>
            <person name="Kirsebom L.A."/>
        </authorList>
    </citation>
    <scope>NUCLEOTIDE SEQUENCE [LARGE SCALE GENOMIC DNA]</scope>
    <source>
        <strain evidence="2 3">DSM 45524</strain>
    </source>
</reference>
<proteinExistence type="predicted"/>
<gene>
    <name evidence="2" type="ORF">EJ571_25915</name>
</gene>
<evidence type="ECO:0000313" key="3">
    <source>
        <dbReference type="Proteomes" id="UP000295627"/>
    </source>
</evidence>
<organism evidence="2 3">
    <name type="scientific">Mycobacteroides franklinii</name>
    <dbReference type="NCBI Taxonomy" id="948102"/>
    <lineage>
        <taxon>Bacteria</taxon>
        <taxon>Bacillati</taxon>
        <taxon>Actinomycetota</taxon>
        <taxon>Actinomycetes</taxon>
        <taxon>Mycobacteriales</taxon>
        <taxon>Mycobacteriaceae</taxon>
        <taxon>Mycobacteroides</taxon>
    </lineage>
</organism>
<sequence>MALAELFDEPQHARGPDAQRCSADENPEAWAALTTGWSRVLGAARTLQERHAADSRDDVLVMCSDSARESAVSELRWCWARLVNKYVEAVESDD</sequence>
<protein>
    <submittedName>
        <fullName evidence="2">Uncharacterized protein</fullName>
    </submittedName>
</protein>
<name>A0A4R5P479_9MYCO</name>
<accession>A0A4R5P479</accession>
<feature type="region of interest" description="Disordered" evidence="1">
    <location>
        <begin position="1"/>
        <end position="23"/>
    </location>
</feature>
<comment type="caution">
    <text evidence="2">The sequence shown here is derived from an EMBL/GenBank/DDBJ whole genome shotgun (WGS) entry which is preliminary data.</text>
</comment>
<dbReference type="Proteomes" id="UP000295627">
    <property type="component" value="Unassembled WGS sequence"/>
</dbReference>
<evidence type="ECO:0000313" key="2">
    <source>
        <dbReference type="EMBL" id="TDH17745.1"/>
    </source>
</evidence>
<evidence type="ECO:0000256" key="1">
    <source>
        <dbReference type="SAM" id="MobiDB-lite"/>
    </source>
</evidence>
<dbReference type="AlphaFoldDB" id="A0A4R5P479"/>